<dbReference type="EMBL" id="LR593887">
    <property type="protein sequence ID" value="VTR96984.1"/>
    <property type="molecule type" value="Genomic_DNA"/>
</dbReference>
<protein>
    <submittedName>
        <fullName evidence="1">Uncharacterized protein</fullName>
    </submittedName>
</protein>
<organism evidence="1">
    <name type="scientific">Tuwongella immobilis</name>
    <dbReference type="NCBI Taxonomy" id="692036"/>
    <lineage>
        <taxon>Bacteria</taxon>
        <taxon>Pseudomonadati</taxon>
        <taxon>Planctomycetota</taxon>
        <taxon>Planctomycetia</taxon>
        <taxon>Gemmatales</taxon>
        <taxon>Gemmataceae</taxon>
        <taxon>Tuwongella</taxon>
    </lineage>
</organism>
<dbReference type="InParanoid" id="A0A6C2YI17"/>
<name>A0A6C2YI17_9BACT</name>
<proteinExistence type="predicted"/>
<accession>A0A6C2YI17</accession>
<gene>
    <name evidence="1" type="ORF">GMBLW1_31770</name>
</gene>
<dbReference type="Proteomes" id="UP000464378">
    <property type="component" value="Chromosome"/>
</dbReference>
<dbReference type="KEGG" id="tim:GMBLW1_31770"/>
<dbReference type="AlphaFoldDB" id="A0A6C2YI17"/>
<evidence type="ECO:0000313" key="2">
    <source>
        <dbReference type="Proteomes" id="UP000464378"/>
    </source>
</evidence>
<evidence type="ECO:0000313" key="1">
    <source>
        <dbReference type="EMBL" id="VIP00783.1"/>
    </source>
</evidence>
<sequence>MNHNLSDREMGILLAGARMNWGYPFAHAHPYPVAPTESDAVEAASKRLRQARRENQAQGLHGPRPLLLSSAEVSLFTMILEACLDECRGNSTSIHLHLQAENEDEIRVLIGRLREGSAELGTTPS</sequence>
<reference evidence="1" key="1">
    <citation type="submission" date="2019-04" db="EMBL/GenBank/DDBJ databases">
        <authorList>
            <consortium name="Science for Life Laboratories"/>
        </authorList>
    </citation>
    <scope>NUCLEOTIDE SEQUENCE</scope>
    <source>
        <strain evidence="1">MBLW1</strain>
    </source>
</reference>
<keyword evidence="2" id="KW-1185">Reference proteome</keyword>
<dbReference type="EMBL" id="LR586016">
    <property type="protein sequence ID" value="VIP00783.1"/>
    <property type="molecule type" value="Genomic_DNA"/>
</dbReference>